<proteinExistence type="predicted"/>
<dbReference type="PROSITE" id="PS51459">
    <property type="entry name" value="FIDO"/>
    <property type="match status" value="1"/>
</dbReference>
<dbReference type="Proteomes" id="UP000253970">
    <property type="component" value="Unassembled WGS sequence"/>
</dbReference>
<accession>A0A369MLF6</accession>
<name>A0A369MLF6_EGGLN</name>
<evidence type="ECO:0000259" key="1">
    <source>
        <dbReference type="PROSITE" id="PS51459"/>
    </source>
</evidence>
<comment type="caution">
    <text evidence="2">The sequence shown here is derived from an EMBL/GenBank/DDBJ whole genome shotgun (WGS) entry which is preliminary data.</text>
</comment>
<reference evidence="2 3" key="1">
    <citation type="journal article" date="2018" name="Elife">
        <title>Discovery and characterization of a prevalent human gut bacterial enzyme sufficient for the inactivation of a family of plant toxins.</title>
        <authorList>
            <person name="Koppel N."/>
            <person name="Bisanz J.E."/>
            <person name="Pandelia M.E."/>
            <person name="Turnbaugh P.J."/>
            <person name="Balskus E.P."/>
        </authorList>
    </citation>
    <scope>NUCLEOTIDE SEQUENCE [LARGE SCALE GENOMIC DNA]</scope>
    <source>
        <strain evidence="2 3">W1 BHI 6</strain>
    </source>
</reference>
<evidence type="ECO:0000313" key="2">
    <source>
        <dbReference type="EMBL" id="RDB73317.1"/>
    </source>
</evidence>
<gene>
    <name evidence="2" type="ORF">C1875_00225</name>
</gene>
<dbReference type="InterPro" id="IPR036597">
    <property type="entry name" value="Fido-like_dom_sf"/>
</dbReference>
<dbReference type="EMBL" id="PPTU01000001">
    <property type="protein sequence ID" value="RDB73317.1"/>
    <property type="molecule type" value="Genomic_DNA"/>
</dbReference>
<sequence>METKTAAMSDATVRQMISLLKDPVFCGLRVLADERPLTREEFEMLAMPEGVSREQTWDILNALRRQTAVELPFRDGEGRRGWYYPTRSIVANLDDIDKRCHAGSWLDLAVRSRNATYFLVEAHVDEAVATLKEDGLSIGYEKAREVLLSERDPETSEERLLLNWHRTAWHLEELAGRPCTPEIVLEVYERVSRGVERQVTRSSRQGSRLWKRKPLDRSAALALVSKIIEENSETYAEHPLLLALGVRHLFMSVHPLPDWNGAVCSLMMKLLFRKTERPVLAYVPIVKPMGAWESGILRPPAVMSLVKDAAVLVDGEVDYTIHIDVATGLVRKKLDEVEAELKRMLKRDEAFVRALRNDVDVNHRQRSVLQMALSNPEAVFRIESHQKTHKVAYATARADLYGLVDLGFLKCVRTKRAFEFPVTPGLRQLLTRS</sequence>
<feature type="domain" description="Fido" evidence="1">
    <location>
        <begin position="179"/>
        <end position="314"/>
    </location>
</feature>
<organism evidence="2 3">
    <name type="scientific">Eggerthella lenta</name>
    <name type="common">Eubacterium lentum</name>
    <dbReference type="NCBI Taxonomy" id="84112"/>
    <lineage>
        <taxon>Bacteria</taxon>
        <taxon>Bacillati</taxon>
        <taxon>Actinomycetota</taxon>
        <taxon>Coriobacteriia</taxon>
        <taxon>Eggerthellales</taxon>
        <taxon>Eggerthellaceae</taxon>
        <taxon>Eggerthella</taxon>
    </lineage>
</organism>
<dbReference type="InterPro" id="IPR003812">
    <property type="entry name" value="Fido"/>
</dbReference>
<dbReference type="RefSeq" id="WP_021410291.1">
    <property type="nucleotide sequence ID" value="NZ_BQNE01000001.1"/>
</dbReference>
<evidence type="ECO:0000313" key="3">
    <source>
        <dbReference type="Proteomes" id="UP000253970"/>
    </source>
</evidence>
<protein>
    <recommendedName>
        <fullName evidence="1">Fido domain-containing protein</fullName>
    </recommendedName>
</protein>
<dbReference type="AlphaFoldDB" id="A0A369MLF6"/>
<dbReference type="Gene3D" id="1.10.3290.10">
    <property type="entry name" value="Fido-like domain"/>
    <property type="match status" value="1"/>
</dbReference>